<dbReference type="EMBL" id="JAUKUA010000003">
    <property type="protein sequence ID" value="KAK0719166.1"/>
    <property type="molecule type" value="Genomic_DNA"/>
</dbReference>
<dbReference type="Pfam" id="PF11374">
    <property type="entry name" value="DUF3176"/>
    <property type="match status" value="1"/>
</dbReference>
<dbReference type="InterPro" id="IPR021514">
    <property type="entry name" value="DUF3176"/>
</dbReference>
<dbReference type="AlphaFoldDB" id="A0AA40DZW5"/>
<dbReference type="PANTHER" id="PTHR35394">
    <property type="entry name" value="DUF3176 DOMAIN-CONTAINING PROTEIN"/>
    <property type="match status" value="1"/>
</dbReference>
<sequence length="596" mass="65892">MTNPTAWLPTWHCCNMPGVRLSMKELAHSSAYTKDNADNYHNCVAKANRKPTGNAHHNGFAFCLAKTANPPEPTARRPPPIFDTKTPPVYDSKVFPYVAGDISLNAIIATLSTVSKSSLIFSVSAILGQLKWDWYEWKPRRLDHLETFDEASRSPLGATKLLLGKTAFSIASIGATIIILALAVDPFVQQVVGTAQLGRYVSSDEVWTERQTRPAYFSRGENPDREYFDALNSAIWNDAAIYDRRAHCPSGNCQFESFETLEFCVDSEIITDLTALKVNCSAGFESKEFEGLVKNWNETKSLASIETNDGCKIWFQDDADVSDYLASTIKISLSSPFGLSYTSSTELYTINFPGFIIGRMNLQQNPTGRHIKPRIKLRDSLITMGAVRFSTAPESRGYLDVKLESAEWAVLTLCKTRWSVSVVNGSTTSVSTSKKFGRVYTNTSAHPDLLCWSPDADEPGNSPRTPVTQTPNGVDLVANSTTMDFCASNLYWGEDVQERLSSVYRDSKTTYRTHSSRGWVLMGDGRGNGRSTTHRALEGDIFTSEDIHKRVQNKTLGAVMQSIAAALNNFSLALTQEEHVWGSVRISETVVARASG</sequence>
<protein>
    <submittedName>
        <fullName evidence="1">Uncharacterized protein</fullName>
    </submittedName>
</protein>
<dbReference type="Proteomes" id="UP001172102">
    <property type="component" value="Unassembled WGS sequence"/>
</dbReference>
<dbReference type="PANTHER" id="PTHR35394:SF5">
    <property type="entry name" value="DUF3176 DOMAIN-CONTAINING PROTEIN"/>
    <property type="match status" value="1"/>
</dbReference>
<keyword evidence="2" id="KW-1185">Reference proteome</keyword>
<comment type="caution">
    <text evidence="1">The sequence shown here is derived from an EMBL/GenBank/DDBJ whole genome shotgun (WGS) entry which is preliminary data.</text>
</comment>
<organism evidence="1 2">
    <name type="scientific">Lasiosphaeris hirsuta</name>
    <dbReference type="NCBI Taxonomy" id="260670"/>
    <lineage>
        <taxon>Eukaryota</taxon>
        <taxon>Fungi</taxon>
        <taxon>Dikarya</taxon>
        <taxon>Ascomycota</taxon>
        <taxon>Pezizomycotina</taxon>
        <taxon>Sordariomycetes</taxon>
        <taxon>Sordariomycetidae</taxon>
        <taxon>Sordariales</taxon>
        <taxon>Lasiosphaeriaceae</taxon>
        <taxon>Lasiosphaeris</taxon>
    </lineage>
</organism>
<evidence type="ECO:0000313" key="1">
    <source>
        <dbReference type="EMBL" id="KAK0719166.1"/>
    </source>
</evidence>
<reference evidence="1" key="1">
    <citation type="submission" date="2023-06" db="EMBL/GenBank/DDBJ databases">
        <title>Genome-scale phylogeny and comparative genomics of the fungal order Sordariales.</title>
        <authorList>
            <consortium name="Lawrence Berkeley National Laboratory"/>
            <person name="Hensen N."/>
            <person name="Bonometti L."/>
            <person name="Westerberg I."/>
            <person name="Brannstrom I.O."/>
            <person name="Guillou S."/>
            <person name="Cros-Aarteil S."/>
            <person name="Calhoun S."/>
            <person name="Haridas S."/>
            <person name="Kuo A."/>
            <person name="Mondo S."/>
            <person name="Pangilinan J."/>
            <person name="Riley R."/>
            <person name="Labutti K."/>
            <person name="Andreopoulos B."/>
            <person name="Lipzen A."/>
            <person name="Chen C."/>
            <person name="Yanf M."/>
            <person name="Daum C."/>
            <person name="Ng V."/>
            <person name="Clum A."/>
            <person name="Steindorff A."/>
            <person name="Ohm R."/>
            <person name="Martin F."/>
            <person name="Silar P."/>
            <person name="Natvig D."/>
            <person name="Lalanne C."/>
            <person name="Gautier V."/>
            <person name="Ament-Velasquez S.L."/>
            <person name="Kruys A."/>
            <person name="Hutchinson M.I."/>
            <person name="Powell A.J."/>
            <person name="Barry K."/>
            <person name="Miller A.N."/>
            <person name="Grigoriev I.V."/>
            <person name="Debuchy R."/>
            <person name="Gladieux P."/>
            <person name="Thoren M.H."/>
            <person name="Johannesson H."/>
        </authorList>
    </citation>
    <scope>NUCLEOTIDE SEQUENCE</scope>
    <source>
        <strain evidence="1">SMH4607-1</strain>
    </source>
</reference>
<name>A0AA40DZW5_9PEZI</name>
<evidence type="ECO:0000313" key="2">
    <source>
        <dbReference type="Proteomes" id="UP001172102"/>
    </source>
</evidence>
<accession>A0AA40DZW5</accession>
<proteinExistence type="predicted"/>
<gene>
    <name evidence="1" type="ORF">B0H67DRAFT_608176</name>
</gene>